<sequence>MKAFKANASVIFTDATGCRVDTFVIFDSDPYTGLTHINHENLKVHADRLELHKNSACEHHMPLQDAFSFEMIRKLRDKYAAVDKTKKSTFSKISELQVFSQAS</sequence>
<reference evidence="1" key="1">
    <citation type="submission" date="2020-01" db="EMBL/GenBank/DDBJ databases">
        <authorList>
            <person name="Seo Y.L."/>
        </authorList>
    </citation>
    <scope>NUCLEOTIDE SEQUENCE</scope>
    <source>
        <strain evidence="1">R11</strain>
    </source>
</reference>
<comment type="caution">
    <text evidence="1">The sequence shown here is derived from an EMBL/GenBank/DDBJ whole genome shotgun (WGS) entry which is preliminary data.</text>
</comment>
<gene>
    <name evidence="1" type="ORF">GSY63_03265</name>
</gene>
<dbReference type="AlphaFoldDB" id="A0A965ZCT2"/>
<organism evidence="1 2">
    <name type="scientific">Mucilaginibacter agri</name>
    <dbReference type="NCBI Taxonomy" id="2695265"/>
    <lineage>
        <taxon>Bacteria</taxon>
        <taxon>Pseudomonadati</taxon>
        <taxon>Bacteroidota</taxon>
        <taxon>Sphingobacteriia</taxon>
        <taxon>Sphingobacteriales</taxon>
        <taxon>Sphingobacteriaceae</taxon>
        <taxon>Mucilaginibacter</taxon>
    </lineage>
</organism>
<accession>A0A965ZCT2</accession>
<dbReference type="Proteomes" id="UP000638732">
    <property type="component" value="Unassembled WGS sequence"/>
</dbReference>
<proteinExistence type="predicted"/>
<evidence type="ECO:0000313" key="1">
    <source>
        <dbReference type="EMBL" id="NCD68370.1"/>
    </source>
</evidence>
<dbReference type="EMBL" id="WWEO01000037">
    <property type="protein sequence ID" value="NCD68370.1"/>
    <property type="molecule type" value="Genomic_DNA"/>
</dbReference>
<name>A0A965ZCT2_9SPHI</name>
<keyword evidence="2" id="KW-1185">Reference proteome</keyword>
<dbReference type="RefSeq" id="WP_166584395.1">
    <property type="nucleotide sequence ID" value="NZ_WWEO01000037.1"/>
</dbReference>
<reference evidence="1" key="2">
    <citation type="submission" date="2020-10" db="EMBL/GenBank/DDBJ databases">
        <title>Mucilaginibacter sp. nov., isolated from soil.</title>
        <authorList>
            <person name="Jeon C.O."/>
        </authorList>
    </citation>
    <scope>NUCLEOTIDE SEQUENCE</scope>
    <source>
        <strain evidence="1">R11</strain>
    </source>
</reference>
<evidence type="ECO:0000313" key="2">
    <source>
        <dbReference type="Proteomes" id="UP000638732"/>
    </source>
</evidence>
<protein>
    <submittedName>
        <fullName evidence="1">Uncharacterized protein</fullName>
    </submittedName>
</protein>